<name>B7K1E5_RIPO1</name>
<dbReference type="Proteomes" id="UP000008204">
    <property type="component" value="Chromosome"/>
</dbReference>
<dbReference type="STRING" id="41431.PCC8801_2324"/>
<dbReference type="EMBL" id="CP001287">
    <property type="protein sequence ID" value="ACK66340.1"/>
    <property type="molecule type" value="Genomic_DNA"/>
</dbReference>
<dbReference type="HOGENOM" id="CLU_146027_0_0_3"/>
<sequence length="142" mass="16869">MSRFLYEKSISYQGNLIIPFLFARVGGEMIYSYAVLSEKGYKSQFHKAKNPAGLCSNNLREILEIAKKHLDEHHESSLTNDYFQQRYTYQNHLIILHQEEVKCYYDHYLPHELRNIAAPTLFVDADECMDWIKQQLDRHRVV</sequence>
<dbReference type="OrthoDB" id="572057at2"/>
<dbReference type="RefSeq" id="WP_012595608.1">
    <property type="nucleotide sequence ID" value="NC_011726.1"/>
</dbReference>
<proteinExistence type="predicted"/>
<organism evidence="1 2">
    <name type="scientific">Rippkaea orientalis (strain PCC 8801 / RF-1)</name>
    <name type="common">Cyanothece sp. (strain PCC 8801)</name>
    <dbReference type="NCBI Taxonomy" id="41431"/>
    <lineage>
        <taxon>Bacteria</taxon>
        <taxon>Bacillati</taxon>
        <taxon>Cyanobacteriota</taxon>
        <taxon>Cyanophyceae</taxon>
        <taxon>Oscillatoriophycideae</taxon>
        <taxon>Chroococcales</taxon>
        <taxon>Aphanothecaceae</taxon>
        <taxon>Rippkaea</taxon>
        <taxon>Rippkaea orientalis</taxon>
    </lineage>
</organism>
<dbReference type="eggNOG" id="ENOG5030SNB">
    <property type="taxonomic scope" value="Bacteria"/>
</dbReference>
<gene>
    <name evidence="1" type="ordered locus">PCC8801_2324</name>
</gene>
<reference evidence="2" key="1">
    <citation type="journal article" date="2011" name="MBio">
        <title>Novel metabolic attributes of the genus Cyanothece, comprising a group of unicellular nitrogen-fixing Cyanobacteria.</title>
        <authorList>
            <person name="Bandyopadhyay A."/>
            <person name="Elvitigala T."/>
            <person name="Welsh E."/>
            <person name="Stockel J."/>
            <person name="Liberton M."/>
            <person name="Min H."/>
            <person name="Sherman L.A."/>
            <person name="Pakrasi H.B."/>
        </authorList>
    </citation>
    <scope>NUCLEOTIDE SEQUENCE [LARGE SCALE GENOMIC DNA]</scope>
    <source>
        <strain evidence="2">PCC 8801</strain>
    </source>
</reference>
<accession>B7K1E5</accession>
<evidence type="ECO:0000313" key="1">
    <source>
        <dbReference type="EMBL" id="ACK66340.1"/>
    </source>
</evidence>
<dbReference type="AlphaFoldDB" id="B7K1E5"/>
<evidence type="ECO:0000313" key="2">
    <source>
        <dbReference type="Proteomes" id="UP000008204"/>
    </source>
</evidence>
<protein>
    <submittedName>
        <fullName evidence="1">Uncharacterized protein</fullName>
    </submittedName>
</protein>
<keyword evidence="2" id="KW-1185">Reference proteome</keyword>
<dbReference type="KEGG" id="cyp:PCC8801_2324"/>